<dbReference type="AlphaFoldDB" id="A0A7L4ZT64"/>
<organism evidence="1 2">
    <name type="scientific">Hymenobacter busanensis</name>
    <dbReference type="NCBI Taxonomy" id="2607656"/>
    <lineage>
        <taxon>Bacteria</taxon>
        <taxon>Pseudomonadati</taxon>
        <taxon>Bacteroidota</taxon>
        <taxon>Cytophagia</taxon>
        <taxon>Cytophagales</taxon>
        <taxon>Hymenobacteraceae</taxon>
        <taxon>Hymenobacter</taxon>
    </lineage>
</organism>
<name>A0A7L4ZT64_9BACT</name>
<dbReference type="Proteomes" id="UP000326380">
    <property type="component" value="Unassembled WGS sequence"/>
</dbReference>
<accession>A0A7L4ZT64</accession>
<dbReference type="GO" id="GO:0016491">
    <property type="term" value="F:oxidoreductase activity"/>
    <property type="evidence" value="ECO:0007669"/>
    <property type="project" value="InterPro"/>
</dbReference>
<dbReference type="Gene3D" id="3.40.30.10">
    <property type="entry name" value="Glutaredoxin"/>
    <property type="match status" value="1"/>
</dbReference>
<dbReference type="InterPro" id="IPR000866">
    <property type="entry name" value="AhpC/TSA"/>
</dbReference>
<dbReference type="RefSeq" id="WP_151080560.1">
    <property type="nucleotide sequence ID" value="NZ_CP047647.1"/>
</dbReference>
<dbReference type="SUPFAM" id="SSF52833">
    <property type="entry name" value="Thioredoxin-like"/>
    <property type="match status" value="1"/>
</dbReference>
<protein>
    <submittedName>
        <fullName evidence="1">AhpC/TSA family protein</fullName>
    </submittedName>
</protein>
<dbReference type="InterPro" id="IPR050553">
    <property type="entry name" value="Thioredoxin_ResA/DsbE_sf"/>
</dbReference>
<dbReference type="CDD" id="cd02966">
    <property type="entry name" value="TlpA_like_family"/>
    <property type="match status" value="1"/>
</dbReference>
<dbReference type="Pfam" id="PF00578">
    <property type="entry name" value="AhpC-TSA"/>
    <property type="match status" value="1"/>
</dbReference>
<gene>
    <name evidence="1" type="ORF">F0P96_18960</name>
</gene>
<sequence>MKNLLWSAVLRSVLLLLPVAACQRGTAPTTRAGATGFSVQGRLTSAVPGTVISLKSLANAPVVLDSALVDEKGRFELRGQVPDTALYRFAARTPGAPADSVRTLTLVIGNGSAQQIAGDLRRSAATYVVRGYAETDQLQELQVLIRQQERRVQGLERRLVAANSHPDTMQVVQRRYYQTKTLFRRGVRQFVRARPASLAAAYATAHLLDYSIDLAFIDSMRTRYEQLRPHSPYTKYIGAKMRLDASKVVRELGSEDFVLPGVDGRPVALSSLKGQPVLVYFWWPAQRQFRTEAKQVHQMCAEYAKQGLRLYSVCLEPERAAWQEIIAEDSLTGVLTWDPNGKASYARFPLRSIPASLLLDAQGRVIGQDLRGESLFESLIDLFD</sequence>
<dbReference type="InterPro" id="IPR036249">
    <property type="entry name" value="Thioredoxin-like_sf"/>
</dbReference>
<reference evidence="1 2" key="1">
    <citation type="submission" date="2019-09" db="EMBL/GenBank/DDBJ databases">
        <title>Genome sequence of Hymenobacter sp. M3.</title>
        <authorList>
            <person name="Srinivasan S."/>
        </authorList>
    </citation>
    <scope>NUCLEOTIDE SEQUENCE [LARGE SCALE GENOMIC DNA]</scope>
    <source>
        <strain evidence="1 2">M3</strain>
    </source>
</reference>
<evidence type="ECO:0000313" key="2">
    <source>
        <dbReference type="Proteomes" id="UP000326380"/>
    </source>
</evidence>
<dbReference type="PANTHER" id="PTHR42852:SF13">
    <property type="entry name" value="PROTEIN DIPZ"/>
    <property type="match status" value="1"/>
</dbReference>
<keyword evidence="2" id="KW-1185">Reference proteome</keyword>
<dbReference type="PROSITE" id="PS51352">
    <property type="entry name" value="THIOREDOXIN_2"/>
    <property type="match status" value="1"/>
</dbReference>
<proteinExistence type="predicted"/>
<dbReference type="GO" id="GO:0016209">
    <property type="term" value="F:antioxidant activity"/>
    <property type="evidence" value="ECO:0007669"/>
    <property type="project" value="InterPro"/>
</dbReference>
<comment type="caution">
    <text evidence="1">The sequence shown here is derived from an EMBL/GenBank/DDBJ whole genome shotgun (WGS) entry which is preliminary data.</text>
</comment>
<dbReference type="InterPro" id="IPR013766">
    <property type="entry name" value="Thioredoxin_domain"/>
</dbReference>
<dbReference type="EMBL" id="VTWU01000008">
    <property type="protein sequence ID" value="KAA9325849.1"/>
    <property type="molecule type" value="Genomic_DNA"/>
</dbReference>
<evidence type="ECO:0000313" key="1">
    <source>
        <dbReference type="EMBL" id="KAA9325849.1"/>
    </source>
</evidence>
<dbReference type="PANTHER" id="PTHR42852">
    <property type="entry name" value="THIOL:DISULFIDE INTERCHANGE PROTEIN DSBE"/>
    <property type="match status" value="1"/>
</dbReference>